<reference evidence="1" key="1">
    <citation type="submission" date="2021-03" db="EMBL/GenBank/DDBJ databases">
        <title>Whole genome shotgun sequence of Actinoplanes consettensis NBRC 14913.</title>
        <authorList>
            <person name="Komaki H."/>
            <person name="Tamura T."/>
        </authorList>
    </citation>
    <scope>NUCLEOTIDE SEQUENCE</scope>
    <source>
        <strain evidence="1">NBRC 14913</strain>
    </source>
</reference>
<comment type="caution">
    <text evidence="1">The sequence shown here is derived from an EMBL/GenBank/DDBJ whole genome shotgun (WGS) entry which is preliminary data.</text>
</comment>
<dbReference type="PANTHER" id="PTHR40763:SF5">
    <property type="entry name" value="MEMBRANE PROTEIN"/>
    <property type="match status" value="1"/>
</dbReference>
<dbReference type="RefSeq" id="WP_212998020.1">
    <property type="nucleotide sequence ID" value="NZ_BAAATW010000007.1"/>
</dbReference>
<dbReference type="Proteomes" id="UP000680865">
    <property type="component" value="Unassembled WGS sequence"/>
</dbReference>
<sequence>MDATDSPLFTRRDGSAWFVNVLGGLKRGGAWRMPRDMWFVSLVGGANLDLTSAELPESPVLSKVSLVGGVSLVLPQDVAVEVEGFRLFGGVRVQAGAVPATRTLKIREYSVAGGVHVRRG</sequence>
<name>A0A919VR65_9ACTN</name>
<organism evidence="1 2">
    <name type="scientific">Winogradskya consettensis</name>
    <dbReference type="NCBI Taxonomy" id="113560"/>
    <lineage>
        <taxon>Bacteria</taxon>
        <taxon>Bacillati</taxon>
        <taxon>Actinomycetota</taxon>
        <taxon>Actinomycetes</taxon>
        <taxon>Micromonosporales</taxon>
        <taxon>Micromonosporaceae</taxon>
        <taxon>Winogradskya</taxon>
    </lineage>
</organism>
<accession>A0A919VR65</accession>
<gene>
    <name evidence="1" type="ORF">Aco04nite_32270</name>
</gene>
<evidence type="ECO:0000313" key="2">
    <source>
        <dbReference type="Proteomes" id="UP000680865"/>
    </source>
</evidence>
<proteinExistence type="predicted"/>
<keyword evidence="2" id="KW-1185">Reference proteome</keyword>
<evidence type="ECO:0000313" key="1">
    <source>
        <dbReference type="EMBL" id="GIM72852.1"/>
    </source>
</evidence>
<dbReference type="AlphaFoldDB" id="A0A919VR65"/>
<protein>
    <recommendedName>
        <fullName evidence="3">Cell wall-active antibiotics response LiaF-like C-terminal domain-containing protein</fullName>
    </recommendedName>
</protein>
<dbReference type="PANTHER" id="PTHR40763">
    <property type="entry name" value="MEMBRANE PROTEIN-RELATED"/>
    <property type="match status" value="1"/>
</dbReference>
<evidence type="ECO:0008006" key="3">
    <source>
        <dbReference type="Google" id="ProtNLM"/>
    </source>
</evidence>
<dbReference type="EMBL" id="BOQP01000016">
    <property type="protein sequence ID" value="GIM72852.1"/>
    <property type="molecule type" value="Genomic_DNA"/>
</dbReference>